<dbReference type="InterPro" id="IPR050764">
    <property type="entry name" value="CbbQ/NirQ/NorQ/GpvN"/>
</dbReference>
<dbReference type="InterPro" id="IPR011703">
    <property type="entry name" value="ATPase_AAA-3"/>
</dbReference>
<dbReference type="EMBL" id="BAABJZ010000016">
    <property type="protein sequence ID" value="GAA4880308.1"/>
    <property type="molecule type" value="Genomic_DNA"/>
</dbReference>
<evidence type="ECO:0000313" key="3">
    <source>
        <dbReference type="EMBL" id="GAA4880308.1"/>
    </source>
</evidence>
<protein>
    <submittedName>
        <fullName evidence="3">AAA family ATPase</fullName>
    </submittedName>
</protein>
<evidence type="ECO:0000313" key="4">
    <source>
        <dbReference type="Proteomes" id="UP001499988"/>
    </source>
</evidence>
<comment type="caution">
    <text evidence="3">The sequence shown here is derived from an EMBL/GenBank/DDBJ whole genome shotgun (WGS) entry which is preliminary data.</text>
</comment>
<dbReference type="Pfam" id="PF17863">
    <property type="entry name" value="AAA_lid_2"/>
    <property type="match status" value="1"/>
</dbReference>
<dbReference type="InterPro" id="IPR027417">
    <property type="entry name" value="P-loop_NTPase"/>
</dbReference>
<reference evidence="4" key="1">
    <citation type="journal article" date="2019" name="Int. J. Syst. Evol. Microbiol.">
        <title>The Global Catalogue of Microorganisms (GCM) 10K type strain sequencing project: providing services to taxonomists for standard genome sequencing and annotation.</title>
        <authorList>
            <consortium name="The Broad Institute Genomics Platform"/>
            <consortium name="The Broad Institute Genome Sequencing Center for Infectious Disease"/>
            <person name="Wu L."/>
            <person name="Ma J."/>
        </authorList>
    </citation>
    <scope>NUCLEOTIDE SEQUENCE [LARGE SCALE GENOMIC DNA]</scope>
    <source>
        <strain evidence="4">JCM 18401</strain>
    </source>
</reference>
<dbReference type="InterPro" id="IPR041628">
    <property type="entry name" value="ChlI/MoxR_AAA_lid"/>
</dbReference>
<proteinExistence type="predicted"/>
<dbReference type="Pfam" id="PF07726">
    <property type="entry name" value="AAA_3"/>
    <property type="match status" value="1"/>
</dbReference>
<feature type="domain" description="ATPase AAA-3" evidence="1">
    <location>
        <begin position="50"/>
        <end position="180"/>
    </location>
</feature>
<dbReference type="PANTHER" id="PTHR42759:SF1">
    <property type="entry name" value="MAGNESIUM-CHELATASE SUBUNIT CHLD"/>
    <property type="match status" value="1"/>
</dbReference>
<evidence type="ECO:0000259" key="2">
    <source>
        <dbReference type="Pfam" id="PF17863"/>
    </source>
</evidence>
<evidence type="ECO:0000259" key="1">
    <source>
        <dbReference type="Pfam" id="PF07726"/>
    </source>
</evidence>
<organism evidence="3 4">
    <name type="scientific">Ferrimonas pelagia</name>
    <dbReference type="NCBI Taxonomy" id="1177826"/>
    <lineage>
        <taxon>Bacteria</taxon>
        <taxon>Pseudomonadati</taxon>
        <taxon>Pseudomonadota</taxon>
        <taxon>Gammaproteobacteria</taxon>
        <taxon>Alteromonadales</taxon>
        <taxon>Ferrimonadaceae</taxon>
        <taxon>Ferrimonas</taxon>
    </lineage>
</organism>
<dbReference type="SUPFAM" id="SSF52540">
    <property type="entry name" value="P-loop containing nucleoside triphosphate hydrolases"/>
    <property type="match status" value="1"/>
</dbReference>
<dbReference type="Gene3D" id="3.40.50.300">
    <property type="entry name" value="P-loop containing nucleotide triphosphate hydrolases"/>
    <property type="match status" value="1"/>
</dbReference>
<gene>
    <name evidence="3" type="ORF">GCM10023333_13150</name>
</gene>
<name>A0ABP9EKM1_9GAMM</name>
<dbReference type="Proteomes" id="UP001499988">
    <property type="component" value="Unassembled WGS sequence"/>
</dbReference>
<feature type="domain" description="ChlI/MoxR AAA lid" evidence="2">
    <location>
        <begin position="254"/>
        <end position="322"/>
    </location>
</feature>
<dbReference type="RefSeq" id="WP_345334553.1">
    <property type="nucleotide sequence ID" value="NZ_BAABJZ010000016.1"/>
</dbReference>
<dbReference type="PIRSF" id="PIRSF002849">
    <property type="entry name" value="AAA_ATPase_chaperone_MoxR_prd"/>
    <property type="match status" value="1"/>
</dbReference>
<dbReference type="PANTHER" id="PTHR42759">
    <property type="entry name" value="MOXR FAMILY PROTEIN"/>
    <property type="match status" value="1"/>
</dbReference>
<dbReference type="Gene3D" id="1.10.8.80">
    <property type="entry name" value="Magnesium chelatase subunit I, C-Terminal domain"/>
    <property type="match status" value="1"/>
</dbReference>
<keyword evidence="4" id="KW-1185">Reference proteome</keyword>
<accession>A0ABP9EKM1</accession>
<sequence length="332" mass="36694">MQQERKILSPECEPQPIDKIQALRQEIAKVIVGQQDLVDGLILALMCRSHVLIEGIPGLAKTLTVNTLSRALGLDFSRIQFTPDLLPGDVTGTLIYNPASGEFNAQKGPIFANIVLADEINRSPAKVQSALLEAMQEKQVTLGQAVNPLPHPFLVLATQNPVEQEGTYPLPEAQVDRFMFKLKVSYPTFDEELEVMRRQSKPAEKPTVNSVLSRDDLEALSARMDEIYLDPALEKYIVHLISATRDPAAYQLDVADLIRFGASPRATISLAMAARARAVLHGRDHVLPQDIRALAPDVLRHRVALTYKAEARGITSEQLIEQLLAHVAIPEQ</sequence>